<feature type="transmembrane region" description="Helical" evidence="1">
    <location>
        <begin position="12"/>
        <end position="33"/>
    </location>
</feature>
<evidence type="ECO:0000256" key="1">
    <source>
        <dbReference type="SAM" id="Phobius"/>
    </source>
</evidence>
<evidence type="ECO:0000313" key="2">
    <source>
        <dbReference type="EMBL" id="KRL09989.1"/>
    </source>
</evidence>
<keyword evidence="3" id="KW-1185">Reference proteome</keyword>
<dbReference type="Proteomes" id="UP000051330">
    <property type="component" value="Unassembled WGS sequence"/>
</dbReference>
<comment type="caution">
    <text evidence="2">The sequence shown here is derived from an EMBL/GenBank/DDBJ whole genome shotgun (WGS) entry which is preliminary data.</text>
</comment>
<organism evidence="2 3">
    <name type="scientific">Schleiferilactobacillus perolens DSM 12744</name>
    <dbReference type="NCBI Taxonomy" id="1423792"/>
    <lineage>
        <taxon>Bacteria</taxon>
        <taxon>Bacillati</taxon>
        <taxon>Bacillota</taxon>
        <taxon>Bacilli</taxon>
        <taxon>Lactobacillales</taxon>
        <taxon>Lactobacillaceae</taxon>
        <taxon>Schleiferilactobacillus</taxon>
    </lineage>
</organism>
<proteinExistence type="predicted"/>
<evidence type="ECO:0000313" key="3">
    <source>
        <dbReference type="Proteomes" id="UP000051330"/>
    </source>
</evidence>
<keyword evidence="1" id="KW-0812">Transmembrane</keyword>
<reference evidence="2 3" key="1">
    <citation type="journal article" date="2015" name="Genome Announc.">
        <title>Expanding the biotechnology potential of lactobacilli through comparative genomics of 213 strains and associated genera.</title>
        <authorList>
            <person name="Sun Z."/>
            <person name="Harris H.M."/>
            <person name="McCann A."/>
            <person name="Guo C."/>
            <person name="Argimon S."/>
            <person name="Zhang W."/>
            <person name="Yang X."/>
            <person name="Jeffery I.B."/>
            <person name="Cooney J.C."/>
            <person name="Kagawa T.F."/>
            <person name="Liu W."/>
            <person name="Song Y."/>
            <person name="Salvetti E."/>
            <person name="Wrobel A."/>
            <person name="Rasinkangas P."/>
            <person name="Parkhill J."/>
            <person name="Rea M.C."/>
            <person name="O'Sullivan O."/>
            <person name="Ritari J."/>
            <person name="Douillard F.P."/>
            <person name="Paul Ross R."/>
            <person name="Yang R."/>
            <person name="Briner A.E."/>
            <person name="Felis G.E."/>
            <person name="de Vos W.M."/>
            <person name="Barrangou R."/>
            <person name="Klaenhammer T.R."/>
            <person name="Caufield P.W."/>
            <person name="Cui Y."/>
            <person name="Zhang H."/>
            <person name="O'Toole P.W."/>
        </authorList>
    </citation>
    <scope>NUCLEOTIDE SEQUENCE [LARGE SCALE GENOMIC DNA]</scope>
    <source>
        <strain evidence="2 3">DSM 12744</strain>
    </source>
</reference>
<feature type="transmembrane region" description="Helical" evidence="1">
    <location>
        <begin position="39"/>
        <end position="59"/>
    </location>
</feature>
<keyword evidence="1" id="KW-1133">Transmembrane helix</keyword>
<keyword evidence="1" id="KW-0472">Membrane</keyword>
<gene>
    <name evidence="2" type="ORF">FD09_GL001032</name>
</gene>
<dbReference type="AlphaFoldDB" id="A0A0R1MXQ9"/>
<name>A0A0R1MXQ9_9LACO</name>
<dbReference type="PATRIC" id="fig|1423792.3.peg.1054"/>
<dbReference type="EMBL" id="AZEC01000016">
    <property type="protein sequence ID" value="KRL09989.1"/>
    <property type="molecule type" value="Genomic_DNA"/>
</dbReference>
<accession>A0A0R1MXQ9</accession>
<protein>
    <submittedName>
        <fullName evidence="2">Uncharacterized protein</fullName>
    </submittedName>
</protein>
<dbReference type="STRING" id="1423792.FD09_GL001032"/>
<sequence>MGLLFAMTRRKTFQLVQAAISGFLLVAVTIDLLRGPGTWGGVGGILLQLFLIVSLLQAYDDRRRNPTGYQRPPVGSRLLPLLVAQGYYPFYRIPDRCRMECCRCDISSGEHSADVLCLS</sequence>